<dbReference type="GO" id="GO:0071978">
    <property type="term" value="P:bacterial-type flagellum-dependent swarming motility"/>
    <property type="evidence" value="ECO:0007669"/>
    <property type="project" value="TreeGrafter"/>
</dbReference>
<dbReference type="NCBIfam" id="TIGR03506">
    <property type="entry name" value="FlgEFG_subfam"/>
    <property type="match status" value="2"/>
</dbReference>
<reference evidence="8" key="2">
    <citation type="submission" date="2007-04" db="EMBL/GenBank/DDBJ databases">
        <title>Complete genome sequence of the nitrogen-fixing bacterium Azorhizobium caulinodans ORS571.</title>
        <authorList>
            <person name="Lee K.B."/>
            <person name="Backer P.D."/>
            <person name="Aono T."/>
            <person name="Liu C.T."/>
            <person name="Suzuki S."/>
            <person name="Suzuki T."/>
            <person name="Kaneko T."/>
            <person name="Yamada M."/>
            <person name="Tabata S."/>
            <person name="Kupfer D.M."/>
            <person name="Najar F.Z."/>
            <person name="Wiley G.B."/>
            <person name="Roe B."/>
            <person name="Binnewies T."/>
            <person name="Ussery D."/>
            <person name="Vereecke D."/>
            <person name="Gevers D."/>
            <person name="Holsters M."/>
            <person name="Oyaizu H."/>
        </authorList>
    </citation>
    <scope>NUCLEOTIDE SEQUENCE [LARGE SCALE GENOMIC DNA]</scope>
    <source>
        <strain evidence="8">ATCC 43989 / DSM 5975 / JCM 20966 / LMG 6465 / NBRC 14845 / NCIMB 13405 / ORS 571</strain>
    </source>
</reference>
<reference evidence="7 8" key="1">
    <citation type="journal article" date="2007" name="Appl. Environ. Microbiol.">
        <title>Rhizobial factors required for stem nodule maturation and maintenance in Sesbania rostrata-Azorhizobium caulinodans ORS571 symbiosis.</title>
        <authorList>
            <person name="Suzuki S."/>
            <person name="Aono T."/>
            <person name="Lee KB."/>
            <person name="Suzuki T."/>
            <person name="Liu CT."/>
            <person name="Miwa H."/>
            <person name="Wakao S."/>
            <person name="Iki T."/>
            <person name="Oyaizu H."/>
        </authorList>
    </citation>
    <scope>NUCLEOTIDE SEQUENCE [LARGE SCALE GENOMIC DNA]</scope>
    <source>
        <strain evidence="8">ATCC 43989 / DSM 5975 / JCM 20966 / LMG 6465 / NBRC 14845 / NCIMB 13405 / ORS 571</strain>
    </source>
</reference>
<keyword evidence="7" id="KW-0969">Cilium</keyword>
<keyword evidence="7" id="KW-0282">Flagellum</keyword>
<dbReference type="HOGENOM" id="CLU_013687_0_1_5"/>
<dbReference type="EMBL" id="AP009384">
    <property type="protein sequence ID" value="BAF87433.1"/>
    <property type="molecule type" value="Genomic_DNA"/>
</dbReference>
<name>A8HWW6_AZOC5</name>
<feature type="domain" description="Flagellar basal-body/hook protein C-terminal" evidence="5">
    <location>
        <begin position="211"/>
        <end position="255"/>
    </location>
</feature>
<keyword evidence="8" id="KW-1185">Reference proteome</keyword>
<reference evidence="7 8" key="5">
    <citation type="journal article" date="2010" name="Appl. Environ. Microbiol.">
        <title>phrR-like gene praR of Azorhizobium caulinodans ORS571 is essential for symbiosis with Sesbania rostrata and is involved in expression of reb genes.</title>
        <authorList>
            <person name="Akiba N."/>
            <person name="Aono T."/>
            <person name="Toyazaki H."/>
            <person name="Sato S."/>
            <person name="Oyaizu H."/>
        </authorList>
    </citation>
    <scope>NUCLEOTIDE SEQUENCE [LARGE SCALE GENOMIC DNA]</scope>
    <source>
        <strain evidence="8">ATCC 43989 / DSM 5975 / JCM 20966 / LMG 6465 / NBRC 14845 / NCIMB 13405 / ORS 571</strain>
    </source>
</reference>
<dbReference type="InterPro" id="IPR053967">
    <property type="entry name" value="LlgE_F_G-like_D1"/>
</dbReference>
<dbReference type="InterPro" id="IPR037925">
    <property type="entry name" value="FlgE/F/G-like"/>
</dbReference>
<feature type="domain" description="Flagellar hook protein FlgE/F/G-like D1" evidence="6">
    <location>
        <begin position="82"/>
        <end position="154"/>
    </location>
</feature>
<gene>
    <name evidence="7" type="ordered locus">AZC_1435</name>
</gene>
<accession>A8HWW6</accession>
<reference evidence="7 8" key="3">
    <citation type="journal article" date="2008" name="BMC Genomics">
        <title>The genome of the versatile nitrogen fixer Azorhizobium caulinodans ORS571.</title>
        <authorList>
            <person name="Lee KB."/>
            <person name="Backer P.D."/>
            <person name="Aono T."/>
            <person name="Liu CT."/>
            <person name="Suzuki S."/>
            <person name="Suzuki T."/>
            <person name="Kaneko T."/>
            <person name="Yamada M."/>
            <person name="Tabata S."/>
            <person name="Kupfer D.M."/>
            <person name="Najar F.Z."/>
            <person name="Wiley G.B."/>
            <person name="Roe B."/>
            <person name="Binnewies T.T."/>
            <person name="Ussery D.W."/>
            <person name="D'Haeze W."/>
            <person name="Herder J.D."/>
            <person name="Gevers D."/>
            <person name="Vereecke D."/>
            <person name="Holsters M."/>
            <person name="Oyaizu H."/>
        </authorList>
    </citation>
    <scope>NUCLEOTIDE SEQUENCE [LARGE SCALE GENOMIC DNA]</scope>
    <source>
        <strain evidence="8">ATCC 43989 / DSM 5975 / JCM 20966 / LMG 6465 / NBRC 14845 / NCIMB 13405 / ORS 571</strain>
    </source>
</reference>
<evidence type="ECO:0000256" key="1">
    <source>
        <dbReference type="ARBA" id="ARBA00004117"/>
    </source>
</evidence>
<dbReference type="AlphaFoldDB" id="A8HWW6"/>
<dbReference type="eggNOG" id="COG4786">
    <property type="taxonomic scope" value="Bacteria"/>
</dbReference>
<comment type="similarity">
    <text evidence="2 4">Belongs to the flagella basal body rod proteins family.</text>
</comment>
<evidence type="ECO:0000313" key="8">
    <source>
        <dbReference type="Proteomes" id="UP000000270"/>
    </source>
</evidence>
<dbReference type="InterPro" id="IPR020013">
    <property type="entry name" value="Flagellar_FlgE/F/G"/>
</dbReference>
<dbReference type="PANTHER" id="PTHR30435">
    <property type="entry name" value="FLAGELLAR PROTEIN"/>
    <property type="match status" value="1"/>
</dbReference>
<evidence type="ECO:0000256" key="2">
    <source>
        <dbReference type="ARBA" id="ARBA00009677"/>
    </source>
</evidence>
<comment type="subcellular location">
    <subcellularLocation>
        <location evidence="1 4">Bacterial flagellum basal body</location>
    </subcellularLocation>
</comment>
<proteinExistence type="inferred from homology"/>
<evidence type="ECO:0000256" key="4">
    <source>
        <dbReference type="RuleBase" id="RU362116"/>
    </source>
</evidence>
<evidence type="ECO:0000313" key="7">
    <source>
        <dbReference type="EMBL" id="BAF87433.1"/>
    </source>
</evidence>
<organism evidence="7 8">
    <name type="scientific">Azorhizobium caulinodans (strain ATCC 43989 / DSM 5975 / JCM 20966 / LMG 6465 / NBRC 14845 / NCIMB 13405 / ORS 571)</name>
    <dbReference type="NCBI Taxonomy" id="438753"/>
    <lineage>
        <taxon>Bacteria</taxon>
        <taxon>Pseudomonadati</taxon>
        <taxon>Pseudomonadota</taxon>
        <taxon>Alphaproteobacteria</taxon>
        <taxon>Hyphomicrobiales</taxon>
        <taxon>Xanthobacteraceae</taxon>
        <taxon>Azorhizobium</taxon>
    </lineage>
</organism>
<dbReference type="InterPro" id="IPR010930">
    <property type="entry name" value="Flg_bb/hook_C_dom"/>
</dbReference>
<reference evidence="7 8" key="4">
    <citation type="journal article" date="2009" name="Appl. Environ. Microbiol.">
        <title>Comparative genome-wide transcriptional profiling of Azorhizobium caulinodans ORS571 grown under free-living and symbiotic conditions.</title>
        <authorList>
            <person name="Tsukada S."/>
            <person name="Aono T."/>
            <person name="Akiba N."/>
            <person name="Lee KB."/>
            <person name="Liu CT."/>
            <person name="Toyazaki H."/>
            <person name="Oyaizu H."/>
        </authorList>
    </citation>
    <scope>NUCLEOTIDE SEQUENCE [LARGE SCALE GENOMIC DNA]</scope>
    <source>
        <strain evidence="8">ATCC 43989 / DSM 5975 / JCM 20966 / LMG 6465 / NBRC 14845 / NCIMB 13405 / ORS 571</strain>
    </source>
</reference>
<dbReference type="Pfam" id="PF06429">
    <property type="entry name" value="Flg_bbr_C"/>
    <property type="match status" value="1"/>
</dbReference>
<dbReference type="STRING" id="438753.AZC_1435"/>
<dbReference type="Proteomes" id="UP000000270">
    <property type="component" value="Chromosome"/>
</dbReference>
<dbReference type="SUPFAM" id="SSF117143">
    <property type="entry name" value="Flagellar hook protein flgE"/>
    <property type="match status" value="1"/>
</dbReference>
<protein>
    <submittedName>
        <fullName evidence="7">Putative flagellar basal body rod protein</fullName>
    </submittedName>
</protein>
<reference evidence="7 8" key="6">
    <citation type="journal article" date="2011" name="Appl. Environ. Microbiol.">
        <title>Involvement of the azorhizobial chromosome partition gene (parA) in the onset of bacteroid differentiation during Sesbania rostrata stem nodule development.</title>
        <authorList>
            <person name="Liu CT."/>
            <person name="Lee KB."/>
            <person name="Wang YS."/>
            <person name="Peng MH."/>
            <person name="Lee KT."/>
            <person name="Suzuki S."/>
            <person name="Suzuki T."/>
            <person name="Oyaizu H."/>
        </authorList>
    </citation>
    <scope>NUCLEOTIDE SEQUENCE [LARGE SCALE GENOMIC DNA]</scope>
    <source>
        <strain evidence="8">ATCC 43989 / DSM 5975 / JCM 20966 / LMG 6465 / NBRC 14845 / NCIMB 13405 / ORS 571</strain>
    </source>
</reference>
<keyword evidence="3 4" id="KW-0975">Bacterial flagellum</keyword>
<dbReference type="PANTHER" id="PTHR30435:SF19">
    <property type="entry name" value="FLAGELLAR BASAL-BODY ROD PROTEIN FLGG"/>
    <property type="match status" value="1"/>
</dbReference>
<keyword evidence="7" id="KW-0966">Cell projection</keyword>
<dbReference type="KEGG" id="azc:AZC_1435"/>
<evidence type="ECO:0000256" key="3">
    <source>
        <dbReference type="ARBA" id="ARBA00023143"/>
    </source>
</evidence>
<evidence type="ECO:0000259" key="5">
    <source>
        <dbReference type="Pfam" id="PF06429"/>
    </source>
</evidence>
<sequence length="257" mass="26126">MRRTRVMALADVIGIGASGLRAQVVKVATVADNTANARTPGHRKVAAETTSAPAGAGVATGLRHYISSAGTASATGSPTDMMVSGDGFFMVSDGKGNTLLTRSGNFAFDAQSGQLKNAAGYALMATPNGGGAPTPVQLTAEQASSLKVGADGTLASTDADGRSQALYRIPLATTANPDGMTPVAGDAFQPGSASGPARTFVSGQGPGTIRAGYLEDSNVDMATEMTDLVTSQASFMANFRTVRMGIEMLDVVLNMKR</sequence>
<evidence type="ECO:0000259" key="6">
    <source>
        <dbReference type="Pfam" id="PF22692"/>
    </source>
</evidence>
<dbReference type="Pfam" id="PF22692">
    <property type="entry name" value="LlgE_F_G_D1"/>
    <property type="match status" value="1"/>
</dbReference>
<dbReference type="GO" id="GO:0009425">
    <property type="term" value="C:bacterial-type flagellum basal body"/>
    <property type="evidence" value="ECO:0007669"/>
    <property type="project" value="UniProtKB-SubCell"/>
</dbReference>